<dbReference type="SUPFAM" id="SSF88946">
    <property type="entry name" value="Sigma2 domain of RNA polymerase sigma factors"/>
    <property type="match status" value="1"/>
</dbReference>
<name>A0ABR8P1X6_9GAMM</name>
<comment type="caution">
    <text evidence="8">The sequence shown here is derived from an EMBL/GenBank/DDBJ whole genome shotgun (WGS) entry which is preliminary data.</text>
</comment>
<keyword evidence="4" id="KW-0238">DNA-binding</keyword>
<dbReference type="InterPro" id="IPR039425">
    <property type="entry name" value="RNA_pol_sigma-70-like"/>
</dbReference>
<dbReference type="InterPro" id="IPR014289">
    <property type="entry name" value="RNA_pol_sigma-24-rel"/>
</dbReference>
<dbReference type="NCBIfam" id="TIGR02943">
    <property type="entry name" value="Sig70_famx1"/>
    <property type="match status" value="1"/>
</dbReference>
<evidence type="ECO:0000313" key="9">
    <source>
        <dbReference type="Proteomes" id="UP000604161"/>
    </source>
</evidence>
<evidence type="ECO:0000256" key="4">
    <source>
        <dbReference type="ARBA" id="ARBA00023125"/>
    </source>
</evidence>
<evidence type="ECO:0000256" key="3">
    <source>
        <dbReference type="ARBA" id="ARBA00023082"/>
    </source>
</evidence>
<dbReference type="InterPro" id="IPR013325">
    <property type="entry name" value="RNA_pol_sigma_r2"/>
</dbReference>
<keyword evidence="5" id="KW-0804">Transcription</keyword>
<organism evidence="8 9">
    <name type="scientific">Marinomonas colpomeniae</name>
    <dbReference type="NCBI Taxonomy" id="2774408"/>
    <lineage>
        <taxon>Bacteria</taxon>
        <taxon>Pseudomonadati</taxon>
        <taxon>Pseudomonadota</taxon>
        <taxon>Gammaproteobacteria</taxon>
        <taxon>Oceanospirillales</taxon>
        <taxon>Oceanospirillaceae</taxon>
        <taxon>Marinomonas</taxon>
    </lineage>
</organism>
<gene>
    <name evidence="8" type="ORF">IF202_06855</name>
</gene>
<dbReference type="SUPFAM" id="SSF88659">
    <property type="entry name" value="Sigma3 and sigma4 domains of RNA polymerase sigma factors"/>
    <property type="match status" value="1"/>
</dbReference>
<dbReference type="InterPro" id="IPR007627">
    <property type="entry name" value="RNA_pol_sigma70_r2"/>
</dbReference>
<evidence type="ECO:0000259" key="7">
    <source>
        <dbReference type="Pfam" id="PF08281"/>
    </source>
</evidence>
<comment type="similarity">
    <text evidence="1">Belongs to the sigma-70 factor family. ECF subfamily.</text>
</comment>
<dbReference type="NCBIfam" id="TIGR02937">
    <property type="entry name" value="sigma70-ECF"/>
    <property type="match status" value="1"/>
</dbReference>
<dbReference type="InterPro" id="IPR036388">
    <property type="entry name" value="WH-like_DNA-bd_sf"/>
</dbReference>
<dbReference type="InterPro" id="IPR014284">
    <property type="entry name" value="RNA_pol_sigma-70_dom"/>
</dbReference>
<dbReference type="Proteomes" id="UP000604161">
    <property type="component" value="Unassembled WGS sequence"/>
</dbReference>
<feature type="domain" description="RNA polymerase sigma factor 70 region 4 type 2" evidence="7">
    <location>
        <begin position="145"/>
        <end position="195"/>
    </location>
</feature>
<dbReference type="Pfam" id="PF08281">
    <property type="entry name" value="Sigma70_r4_2"/>
    <property type="match status" value="1"/>
</dbReference>
<evidence type="ECO:0000256" key="2">
    <source>
        <dbReference type="ARBA" id="ARBA00023015"/>
    </source>
</evidence>
<feature type="domain" description="RNA polymerase sigma-70 region 2" evidence="6">
    <location>
        <begin position="26"/>
        <end position="91"/>
    </location>
</feature>
<proteinExistence type="inferred from homology"/>
<reference evidence="8 9" key="1">
    <citation type="submission" date="2020-09" db="EMBL/GenBank/DDBJ databases">
        <title>Marinomonas sp. nov., isolated from the cysticercosis algae of Qingdao, China.</title>
        <authorList>
            <person name="Sun X."/>
        </authorList>
    </citation>
    <scope>NUCLEOTIDE SEQUENCE [LARGE SCALE GENOMIC DNA]</scope>
    <source>
        <strain evidence="8 9">SM2066</strain>
    </source>
</reference>
<dbReference type="RefSeq" id="WP_191594147.1">
    <property type="nucleotide sequence ID" value="NZ_JACYFC010000002.1"/>
</dbReference>
<keyword evidence="2" id="KW-0805">Transcription regulation</keyword>
<sequence length="210" mass="24620">MIDVNPSSDVNSSPAINVFHDAVFMEDLRSQMFKFAQLQVRDHQLAEDAVQEAMISAYQNIEKFGRQSALKTWVFSILKNKLIDLLRKEKRHTAASQLEDGSNLSGDALMDALFEQNGHWQKHERPKKWDQPEHGVENKHFWRVFDACLNALPEKYGRLFMMREFLEMETSEICHNEDITVSNLNVTLYRARLRLRECLEDNWYQAEVSK</sequence>
<evidence type="ECO:0000259" key="6">
    <source>
        <dbReference type="Pfam" id="PF04542"/>
    </source>
</evidence>
<dbReference type="NCBIfam" id="NF009196">
    <property type="entry name" value="PRK12544.1"/>
    <property type="match status" value="1"/>
</dbReference>
<protein>
    <submittedName>
        <fullName evidence="8">RNA polymerase factor sigma-70</fullName>
    </submittedName>
</protein>
<dbReference type="InterPro" id="IPR013324">
    <property type="entry name" value="RNA_pol_sigma_r3/r4-like"/>
</dbReference>
<keyword evidence="3" id="KW-0731">Sigma factor</keyword>
<evidence type="ECO:0000313" key="8">
    <source>
        <dbReference type="EMBL" id="MBD5770767.1"/>
    </source>
</evidence>
<dbReference type="InterPro" id="IPR013249">
    <property type="entry name" value="RNA_pol_sigma70_r4_t2"/>
</dbReference>
<keyword evidence="9" id="KW-1185">Reference proteome</keyword>
<dbReference type="Pfam" id="PF04542">
    <property type="entry name" value="Sigma70_r2"/>
    <property type="match status" value="1"/>
</dbReference>
<dbReference type="Gene3D" id="1.10.10.10">
    <property type="entry name" value="Winged helix-like DNA-binding domain superfamily/Winged helix DNA-binding domain"/>
    <property type="match status" value="1"/>
</dbReference>
<dbReference type="EMBL" id="JACYFC010000002">
    <property type="protein sequence ID" value="MBD5770767.1"/>
    <property type="molecule type" value="Genomic_DNA"/>
</dbReference>
<dbReference type="PANTHER" id="PTHR43133:SF8">
    <property type="entry name" value="RNA POLYMERASE SIGMA FACTOR HI_1459-RELATED"/>
    <property type="match status" value="1"/>
</dbReference>
<dbReference type="PANTHER" id="PTHR43133">
    <property type="entry name" value="RNA POLYMERASE ECF-TYPE SIGMA FACTO"/>
    <property type="match status" value="1"/>
</dbReference>
<evidence type="ECO:0000256" key="5">
    <source>
        <dbReference type="ARBA" id="ARBA00023163"/>
    </source>
</evidence>
<accession>A0ABR8P1X6</accession>
<evidence type="ECO:0000256" key="1">
    <source>
        <dbReference type="ARBA" id="ARBA00010641"/>
    </source>
</evidence>
<dbReference type="Gene3D" id="1.10.1740.10">
    <property type="match status" value="1"/>
</dbReference>